<evidence type="ECO:0000256" key="4">
    <source>
        <dbReference type="ARBA" id="ARBA00022475"/>
    </source>
</evidence>
<keyword evidence="6 8" id="KW-1133">Transmembrane helix</keyword>
<dbReference type="InterPro" id="IPR052017">
    <property type="entry name" value="TSUP"/>
</dbReference>
<keyword evidence="10" id="KW-1185">Reference proteome</keyword>
<evidence type="ECO:0000256" key="8">
    <source>
        <dbReference type="RuleBase" id="RU363041"/>
    </source>
</evidence>
<feature type="transmembrane region" description="Helical" evidence="8">
    <location>
        <begin position="137"/>
        <end position="165"/>
    </location>
</feature>
<keyword evidence="3" id="KW-0813">Transport</keyword>
<feature type="transmembrane region" description="Helical" evidence="8">
    <location>
        <begin position="230"/>
        <end position="248"/>
    </location>
</feature>
<feature type="transmembrane region" description="Helical" evidence="8">
    <location>
        <begin position="71"/>
        <end position="92"/>
    </location>
</feature>
<keyword evidence="7 8" id="KW-0472">Membrane</keyword>
<evidence type="ECO:0000256" key="5">
    <source>
        <dbReference type="ARBA" id="ARBA00022692"/>
    </source>
</evidence>
<name>A0A918UAV9_9NEIS</name>
<sequence length="259" mass="27429">MLTLLSLCLFSFLAGLIDAAVGGGGLIQIPALFTTLPREVPATLLGTNKFASAWGTLFATRSYLARVKVDWALILPAAASALVMAFAGAAVVSKVPTGWIRPFVLCTLIVIAVYTFRRKDFGSLHKPVVVGRRQQALALLLGGGIGFYDGLFGPGTGSFLIFLFVRVFGLDFLHASASAKVVNLATNIAALSFFVPAGRVLYGYAAMMACCNIAGSMVGTRLAVKGGARLIRWLFLCLTIVLIVKLAHDQWSLWAAASA</sequence>
<comment type="subcellular location">
    <subcellularLocation>
        <location evidence="1 8">Cell membrane</location>
        <topology evidence="1 8">Multi-pass membrane protein</topology>
    </subcellularLocation>
</comment>
<evidence type="ECO:0000313" key="10">
    <source>
        <dbReference type="Proteomes" id="UP000645257"/>
    </source>
</evidence>
<feature type="transmembrane region" description="Helical" evidence="8">
    <location>
        <begin position="98"/>
        <end position="116"/>
    </location>
</feature>
<evidence type="ECO:0000256" key="2">
    <source>
        <dbReference type="ARBA" id="ARBA00009142"/>
    </source>
</evidence>
<dbReference type="PANTHER" id="PTHR30269:SF0">
    <property type="entry name" value="MEMBRANE TRANSPORTER PROTEIN YFCA-RELATED"/>
    <property type="match status" value="1"/>
</dbReference>
<evidence type="ECO:0000313" key="9">
    <source>
        <dbReference type="EMBL" id="GGY19106.1"/>
    </source>
</evidence>
<evidence type="ECO:0000256" key="1">
    <source>
        <dbReference type="ARBA" id="ARBA00004651"/>
    </source>
</evidence>
<keyword evidence="4 8" id="KW-1003">Cell membrane</keyword>
<feature type="transmembrane region" description="Helical" evidence="8">
    <location>
        <begin position="43"/>
        <end position="64"/>
    </location>
</feature>
<organism evidence="9 10">
    <name type="scientific">Paludibacterium paludis</name>
    <dbReference type="NCBI Taxonomy" id="1225769"/>
    <lineage>
        <taxon>Bacteria</taxon>
        <taxon>Pseudomonadati</taxon>
        <taxon>Pseudomonadota</taxon>
        <taxon>Betaproteobacteria</taxon>
        <taxon>Neisseriales</taxon>
        <taxon>Chromobacteriaceae</taxon>
        <taxon>Paludibacterium</taxon>
    </lineage>
</organism>
<dbReference type="RefSeq" id="WP_189534461.1">
    <property type="nucleotide sequence ID" value="NZ_BMYX01000013.1"/>
</dbReference>
<gene>
    <name evidence="9" type="ORF">GCM10011289_23180</name>
</gene>
<dbReference type="GO" id="GO:0005886">
    <property type="term" value="C:plasma membrane"/>
    <property type="evidence" value="ECO:0007669"/>
    <property type="project" value="UniProtKB-SubCell"/>
</dbReference>
<dbReference type="Proteomes" id="UP000645257">
    <property type="component" value="Unassembled WGS sequence"/>
</dbReference>
<dbReference type="PANTHER" id="PTHR30269">
    <property type="entry name" value="TRANSMEMBRANE PROTEIN YFCA"/>
    <property type="match status" value="1"/>
</dbReference>
<dbReference type="AlphaFoldDB" id="A0A918UAV9"/>
<dbReference type="InterPro" id="IPR002781">
    <property type="entry name" value="TM_pro_TauE-like"/>
</dbReference>
<evidence type="ECO:0000256" key="7">
    <source>
        <dbReference type="ARBA" id="ARBA00023136"/>
    </source>
</evidence>
<comment type="caution">
    <text evidence="9">The sequence shown here is derived from an EMBL/GenBank/DDBJ whole genome shotgun (WGS) entry which is preliminary data.</text>
</comment>
<reference evidence="9" key="2">
    <citation type="submission" date="2020-09" db="EMBL/GenBank/DDBJ databases">
        <authorList>
            <person name="Sun Q."/>
            <person name="Kim S."/>
        </authorList>
    </citation>
    <scope>NUCLEOTIDE SEQUENCE</scope>
    <source>
        <strain evidence="9">KCTC 32182</strain>
    </source>
</reference>
<proteinExistence type="inferred from homology"/>
<keyword evidence="5 8" id="KW-0812">Transmembrane</keyword>
<evidence type="ECO:0000256" key="6">
    <source>
        <dbReference type="ARBA" id="ARBA00022989"/>
    </source>
</evidence>
<evidence type="ECO:0000256" key="3">
    <source>
        <dbReference type="ARBA" id="ARBA00022448"/>
    </source>
</evidence>
<reference evidence="9" key="1">
    <citation type="journal article" date="2014" name="Int. J. Syst. Evol. Microbiol.">
        <title>Complete genome sequence of Corynebacterium casei LMG S-19264T (=DSM 44701T), isolated from a smear-ripened cheese.</title>
        <authorList>
            <consortium name="US DOE Joint Genome Institute (JGI-PGF)"/>
            <person name="Walter F."/>
            <person name="Albersmeier A."/>
            <person name="Kalinowski J."/>
            <person name="Ruckert C."/>
        </authorList>
    </citation>
    <scope>NUCLEOTIDE SEQUENCE</scope>
    <source>
        <strain evidence="9">KCTC 32182</strain>
    </source>
</reference>
<protein>
    <recommendedName>
        <fullName evidence="8">Probable membrane transporter protein</fullName>
    </recommendedName>
</protein>
<dbReference type="EMBL" id="BMYX01000013">
    <property type="protein sequence ID" value="GGY19106.1"/>
    <property type="molecule type" value="Genomic_DNA"/>
</dbReference>
<accession>A0A918UAV9</accession>
<dbReference type="Pfam" id="PF01925">
    <property type="entry name" value="TauE"/>
    <property type="match status" value="1"/>
</dbReference>
<comment type="similarity">
    <text evidence="2 8">Belongs to the 4-toluene sulfonate uptake permease (TSUP) (TC 2.A.102) family.</text>
</comment>